<comment type="similarity">
    <text evidence="1">Belongs to the peptidase S1C family.</text>
</comment>
<dbReference type="InterPro" id="IPR036034">
    <property type="entry name" value="PDZ_sf"/>
</dbReference>
<dbReference type="InterPro" id="IPR001478">
    <property type="entry name" value="PDZ"/>
</dbReference>
<dbReference type="Gene3D" id="2.40.10.120">
    <property type="match status" value="1"/>
</dbReference>
<evidence type="ECO:0000256" key="1">
    <source>
        <dbReference type="ARBA" id="ARBA00010541"/>
    </source>
</evidence>
<evidence type="ECO:0000259" key="2">
    <source>
        <dbReference type="SMART" id="SM00228"/>
    </source>
</evidence>
<protein>
    <recommendedName>
        <fullName evidence="2">PDZ domain-containing protein</fullName>
    </recommendedName>
</protein>
<dbReference type="PANTHER" id="PTHR22939:SF129">
    <property type="entry name" value="SERINE PROTEASE HTRA2, MITOCHONDRIAL"/>
    <property type="match status" value="1"/>
</dbReference>
<feature type="domain" description="PDZ" evidence="2">
    <location>
        <begin position="369"/>
        <end position="454"/>
    </location>
</feature>
<name>A0A0F9X1Z3_9ZZZZ</name>
<dbReference type="SUPFAM" id="SSF50156">
    <property type="entry name" value="PDZ domain-like"/>
    <property type="match status" value="2"/>
</dbReference>
<reference evidence="3" key="1">
    <citation type="journal article" date="2015" name="Nature">
        <title>Complex archaea that bridge the gap between prokaryotes and eukaryotes.</title>
        <authorList>
            <person name="Spang A."/>
            <person name="Saw J.H."/>
            <person name="Jorgensen S.L."/>
            <person name="Zaremba-Niedzwiedzka K."/>
            <person name="Martijn J."/>
            <person name="Lind A.E."/>
            <person name="van Eijk R."/>
            <person name="Schleper C."/>
            <person name="Guy L."/>
            <person name="Ettema T.J."/>
        </authorList>
    </citation>
    <scope>NUCLEOTIDE SEQUENCE</scope>
</reference>
<dbReference type="Pfam" id="PF13365">
    <property type="entry name" value="Trypsin_2"/>
    <property type="match status" value="1"/>
</dbReference>
<gene>
    <name evidence="3" type="ORF">LCGC14_0205340</name>
</gene>
<dbReference type="SMART" id="SM00228">
    <property type="entry name" value="PDZ"/>
    <property type="match status" value="2"/>
</dbReference>
<proteinExistence type="inferred from homology"/>
<evidence type="ECO:0000313" key="3">
    <source>
        <dbReference type="EMBL" id="KKN92791.1"/>
    </source>
</evidence>
<sequence length="472" mass="50471">MTKRTLIAVVFLLALLPAGAGAEDKLSEMMVAAAEAGKKSIALIIWRVDNGTGERVMTSLGICVLVDEDGKAVLLAMGMDPRIPVEFYGTFEVTGPGMGEKRLKASLMGVDPLTSVGFVRVEEGRDWQPVRFAKKTNLSPGTRVVSVGLLSEAMSFTPYVGAGVVSATVHTPETNISVVGGNLTGFGSPVFGADGQVVGIVGQQFPTHRKMVTQSRQITFGDMGGHWTSWFHPVDEFVFILDEIPASPDQVRPLAWLGALRIEGVPTILWKINGMTSPGVKLHDVIKGQAADKAGLEDEDIIVGIQGKPLPKFPLVQQMVKHFGRTMAGYGVGAAVEIDVIRGGKPMQAVLTLEAAPKQPTQALRHISQEVGVIIREKINIDQYIDKTSSGKTPGLLVLRIGQNTAAERAGVEVRDTISAVNGEKVTTIEAFKKLIERALKEGKPVDLAISRSGQDIAFSLKISATPEPPMP</sequence>
<comment type="caution">
    <text evidence="3">The sequence shown here is derived from an EMBL/GenBank/DDBJ whole genome shotgun (WGS) entry which is preliminary data.</text>
</comment>
<dbReference type="InterPro" id="IPR009003">
    <property type="entry name" value="Peptidase_S1_PA"/>
</dbReference>
<dbReference type="Pfam" id="PF13180">
    <property type="entry name" value="PDZ_2"/>
    <property type="match status" value="1"/>
</dbReference>
<dbReference type="SUPFAM" id="SSF50494">
    <property type="entry name" value="Trypsin-like serine proteases"/>
    <property type="match status" value="1"/>
</dbReference>
<dbReference type="EMBL" id="LAZR01000092">
    <property type="protein sequence ID" value="KKN92791.1"/>
    <property type="molecule type" value="Genomic_DNA"/>
</dbReference>
<dbReference type="AlphaFoldDB" id="A0A0F9X1Z3"/>
<organism evidence="3">
    <name type="scientific">marine sediment metagenome</name>
    <dbReference type="NCBI Taxonomy" id="412755"/>
    <lineage>
        <taxon>unclassified sequences</taxon>
        <taxon>metagenomes</taxon>
        <taxon>ecological metagenomes</taxon>
    </lineage>
</organism>
<accession>A0A0F9X1Z3</accession>
<dbReference type="Gene3D" id="2.30.42.10">
    <property type="match status" value="2"/>
</dbReference>
<feature type="domain" description="PDZ" evidence="2">
    <location>
        <begin position="258"/>
        <end position="344"/>
    </location>
</feature>
<dbReference type="PANTHER" id="PTHR22939">
    <property type="entry name" value="SERINE PROTEASE FAMILY S1C HTRA-RELATED"/>
    <property type="match status" value="1"/>
</dbReference>